<evidence type="ECO:0000313" key="8">
    <source>
        <dbReference type="EMBL" id="SMF95633.1"/>
    </source>
</evidence>
<reference evidence="8 9" key="1">
    <citation type="submission" date="2016-12" db="EMBL/GenBank/DDBJ databases">
        <authorList>
            <person name="Song W.-J."/>
            <person name="Kurnit D.M."/>
        </authorList>
    </citation>
    <scope>NUCLEOTIDE SEQUENCE [LARGE SCALE GENOMIC DNA]</scope>
    <source>
        <strain evidence="8 9">175</strain>
    </source>
</reference>
<keyword evidence="3" id="KW-1003">Cell membrane</keyword>
<feature type="transmembrane region" description="Helical" evidence="7">
    <location>
        <begin position="43"/>
        <end position="67"/>
    </location>
</feature>
<comment type="similarity">
    <text evidence="2">Belongs to the polysaccharide synthase family.</text>
</comment>
<evidence type="ECO:0000256" key="1">
    <source>
        <dbReference type="ARBA" id="ARBA00004651"/>
    </source>
</evidence>
<feature type="transmembrane region" description="Helical" evidence="7">
    <location>
        <begin position="452"/>
        <end position="474"/>
    </location>
</feature>
<feature type="transmembrane region" description="Helical" evidence="7">
    <location>
        <begin position="114"/>
        <end position="134"/>
    </location>
</feature>
<evidence type="ECO:0000256" key="7">
    <source>
        <dbReference type="SAM" id="Phobius"/>
    </source>
</evidence>
<organism evidence="8 9">
    <name type="scientific">Methylomagnum ishizawai</name>
    <dbReference type="NCBI Taxonomy" id="1760988"/>
    <lineage>
        <taxon>Bacteria</taxon>
        <taxon>Pseudomonadati</taxon>
        <taxon>Pseudomonadota</taxon>
        <taxon>Gammaproteobacteria</taxon>
        <taxon>Methylococcales</taxon>
        <taxon>Methylococcaceae</taxon>
        <taxon>Methylomagnum</taxon>
    </lineage>
</organism>
<keyword evidence="6 7" id="KW-0472">Membrane</keyword>
<feature type="transmembrane region" description="Helical" evidence="7">
    <location>
        <begin position="411"/>
        <end position="432"/>
    </location>
</feature>
<dbReference type="PANTHER" id="PTHR30250:SF10">
    <property type="entry name" value="LIPOPOLYSACCHARIDE BIOSYNTHESIS PROTEIN WZXC"/>
    <property type="match status" value="1"/>
</dbReference>
<comment type="subcellular location">
    <subcellularLocation>
        <location evidence="1">Cell membrane</location>
        <topology evidence="1">Multi-pass membrane protein</topology>
    </subcellularLocation>
</comment>
<keyword evidence="5 7" id="KW-1133">Transmembrane helix</keyword>
<name>A0A1Y6D466_9GAMM</name>
<sequence>MNLRTQVLSALKWTLIGRLSSQIVSWAITIVVMRLLAPNDYGLVAMTTIFSGLFAFIAEIGLGYSLVQSKEVSTRQTRQVFAVVLASNFCVSALLAFGVAPLASWFFVEPRIEAVMQVISLQFIPAAFAVIPNATLDRAMRYRERAFIDFSSHLLGALLILFLASEGYGALSLVWGTVFQTTFRAIGLNCVSPYFQPPLFRFSGSGQIIRFGRDVAATQFIFYIYSQADSFVIGKLLGGHDLGLYSVSMNLASMPASRISAILNQVAFPAMSKVKRDGGNVNQYLLKSLRGISLLSFPVMWGMSCVSPELVAGLLGGQWLEATDSLALLCLIMPLRVLSPIINAGLQSVGRADASFRNTVSTAIVMCAAFVVGCQAGLPGMALAWITAFPLVFLANVALSRRHLGLTLSAVILALSKPLLASLLMYGAVWGMREGLAALAMPPALHALTRLPLPRLGVLVFTGALTYLLGSLLFNRAGLAEVMGLLRPARLEATRPASSEREVKRRPASS</sequence>
<accession>A0A1Y6D466</accession>
<dbReference type="Pfam" id="PF13440">
    <property type="entry name" value="Polysacc_synt_3"/>
    <property type="match status" value="1"/>
</dbReference>
<feature type="transmembrane region" description="Helical" evidence="7">
    <location>
        <begin position="15"/>
        <end position="37"/>
    </location>
</feature>
<dbReference type="EMBL" id="FXAM01000001">
    <property type="protein sequence ID" value="SMF95633.1"/>
    <property type="molecule type" value="Genomic_DNA"/>
</dbReference>
<proteinExistence type="inferred from homology"/>
<dbReference type="PANTHER" id="PTHR30250">
    <property type="entry name" value="PST FAMILY PREDICTED COLANIC ACID TRANSPORTER"/>
    <property type="match status" value="1"/>
</dbReference>
<evidence type="ECO:0000256" key="2">
    <source>
        <dbReference type="ARBA" id="ARBA00007430"/>
    </source>
</evidence>
<evidence type="ECO:0000256" key="4">
    <source>
        <dbReference type="ARBA" id="ARBA00022692"/>
    </source>
</evidence>
<gene>
    <name evidence="8" type="ORF">SAMN02949497_2998</name>
</gene>
<dbReference type="OrthoDB" id="8538786at2"/>
<dbReference type="AlphaFoldDB" id="A0A1Y6D466"/>
<dbReference type="STRING" id="1760988.SAMN02949497_2998"/>
<feature type="transmembrane region" description="Helical" evidence="7">
    <location>
        <begin position="79"/>
        <end position="108"/>
    </location>
</feature>
<dbReference type="CDD" id="cd13127">
    <property type="entry name" value="MATE_tuaB_like"/>
    <property type="match status" value="1"/>
</dbReference>
<dbReference type="Proteomes" id="UP000192923">
    <property type="component" value="Unassembled WGS sequence"/>
</dbReference>
<dbReference type="RefSeq" id="WP_085214021.1">
    <property type="nucleotide sequence ID" value="NZ_FXAM01000001.1"/>
</dbReference>
<protein>
    <submittedName>
        <fullName evidence="8">Membrane protein involved in the export of O-antigen and teichoic acid</fullName>
    </submittedName>
</protein>
<feature type="transmembrane region" description="Helical" evidence="7">
    <location>
        <begin position="382"/>
        <end position="399"/>
    </location>
</feature>
<dbReference type="InterPro" id="IPR050833">
    <property type="entry name" value="Poly_Biosynth_Transport"/>
</dbReference>
<keyword evidence="9" id="KW-1185">Reference proteome</keyword>
<evidence type="ECO:0000313" key="9">
    <source>
        <dbReference type="Proteomes" id="UP000192923"/>
    </source>
</evidence>
<evidence type="ECO:0000256" key="5">
    <source>
        <dbReference type="ARBA" id="ARBA00022989"/>
    </source>
</evidence>
<keyword evidence="4 7" id="KW-0812">Transmembrane</keyword>
<dbReference type="GO" id="GO:0005886">
    <property type="term" value="C:plasma membrane"/>
    <property type="evidence" value="ECO:0007669"/>
    <property type="project" value="UniProtKB-SubCell"/>
</dbReference>
<evidence type="ECO:0000256" key="3">
    <source>
        <dbReference type="ARBA" id="ARBA00022475"/>
    </source>
</evidence>
<evidence type="ECO:0000256" key="6">
    <source>
        <dbReference type="ARBA" id="ARBA00023136"/>
    </source>
</evidence>